<evidence type="ECO:0000313" key="2">
    <source>
        <dbReference type="Proteomes" id="UP001229651"/>
    </source>
</evidence>
<dbReference type="Gene3D" id="3.10.450.50">
    <property type="match status" value="1"/>
</dbReference>
<evidence type="ECO:0000313" key="1">
    <source>
        <dbReference type="EMBL" id="MDQ0378811.1"/>
    </source>
</evidence>
<protein>
    <submittedName>
        <fullName evidence="1">Steroid delta-isomerase-like uncharacterized protein</fullName>
    </submittedName>
</protein>
<organism evidence="1 2">
    <name type="scientific">Amycolatopsis thermophila</name>
    <dbReference type="NCBI Taxonomy" id="206084"/>
    <lineage>
        <taxon>Bacteria</taxon>
        <taxon>Bacillati</taxon>
        <taxon>Actinomycetota</taxon>
        <taxon>Actinomycetes</taxon>
        <taxon>Pseudonocardiales</taxon>
        <taxon>Pseudonocardiaceae</taxon>
        <taxon>Amycolatopsis</taxon>
    </lineage>
</organism>
<name>A0ABU0EU21_9PSEU</name>
<reference evidence="1 2" key="1">
    <citation type="submission" date="2023-07" db="EMBL/GenBank/DDBJ databases">
        <title>Sequencing the genomes of 1000 actinobacteria strains.</title>
        <authorList>
            <person name="Klenk H.-P."/>
        </authorList>
    </citation>
    <scope>NUCLEOTIDE SEQUENCE [LARGE SCALE GENOMIC DNA]</scope>
    <source>
        <strain evidence="1 2">DSM 45805</strain>
    </source>
</reference>
<dbReference type="InterPro" id="IPR032710">
    <property type="entry name" value="NTF2-like_dom_sf"/>
</dbReference>
<proteinExistence type="predicted"/>
<dbReference type="InterPro" id="IPR009959">
    <property type="entry name" value="Cyclase_SnoaL-like"/>
</dbReference>
<dbReference type="SUPFAM" id="SSF54427">
    <property type="entry name" value="NTF2-like"/>
    <property type="match status" value="1"/>
</dbReference>
<dbReference type="PANTHER" id="PTHR38436:SF1">
    <property type="entry name" value="ESTER CYCLASE"/>
    <property type="match status" value="1"/>
</dbReference>
<dbReference type="Proteomes" id="UP001229651">
    <property type="component" value="Unassembled WGS sequence"/>
</dbReference>
<dbReference type="Pfam" id="PF07366">
    <property type="entry name" value="SnoaL"/>
    <property type="match status" value="1"/>
</dbReference>
<dbReference type="PANTHER" id="PTHR38436">
    <property type="entry name" value="POLYKETIDE CYCLASE SNOAL-LIKE DOMAIN"/>
    <property type="match status" value="1"/>
</dbReference>
<gene>
    <name evidence="1" type="ORF">FB470_002805</name>
</gene>
<keyword evidence="2" id="KW-1185">Reference proteome</keyword>
<dbReference type="EMBL" id="JAUSUT010000001">
    <property type="protein sequence ID" value="MDQ0378811.1"/>
    <property type="molecule type" value="Genomic_DNA"/>
</dbReference>
<sequence>MTPDERREKLRRGMDRMWNQGEAEVFGELFAEHCSFHDPTFPTSGPGELRQQISELRTACPDLHVDVHDVVVEGDLSAMRWTMGGTARHDFRGIPGTGKSWVMTGMGWDKWEDDRIVESWVNYDMLGTLQQLGVIPETATQETAG</sequence>
<comment type="caution">
    <text evidence="1">The sequence shown here is derived from an EMBL/GenBank/DDBJ whole genome shotgun (WGS) entry which is preliminary data.</text>
</comment>
<accession>A0ABU0EU21</accession>
<dbReference type="RefSeq" id="WP_306991792.1">
    <property type="nucleotide sequence ID" value="NZ_JAUSUT010000001.1"/>
</dbReference>